<reference evidence="1" key="2">
    <citation type="journal article" date="2023" name="Int. J. Mol. Sci.">
        <title>De Novo Assembly and Annotation of 11 Diverse Shrub Willow (Salix) Genomes Reveals Novel Gene Organization in Sex-Linked Regions.</title>
        <authorList>
            <person name="Hyden B."/>
            <person name="Feng K."/>
            <person name="Yates T.B."/>
            <person name="Jawdy S."/>
            <person name="Cereghino C."/>
            <person name="Smart L.B."/>
            <person name="Muchero W."/>
        </authorList>
    </citation>
    <scope>NUCLEOTIDE SEQUENCE</scope>
    <source>
        <tissue evidence="1">Shoot tip</tissue>
    </source>
</reference>
<dbReference type="Proteomes" id="UP001151752">
    <property type="component" value="Chromosome 5"/>
</dbReference>
<name>A0A9Q0P744_9ROSI</name>
<keyword evidence="2" id="KW-1185">Reference proteome</keyword>
<evidence type="ECO:0000313" key="2">
    <source>
        <dbReference type="Proteomes" id="UP001151752"/>
    </source>
</evidence>
<accession>A0A9Q0P744</accession>
<comment type="caution">
    <text evidence="1">The sequence shown here is derived from an EMBL/GenBank/DDBJ whole genome shotgun (WGS) entry which is preliminary data.</text>
</comment>
<dbReference type="EMBL" id="JAPFFM010000020">
    <property type="protein sequence ID" value="KAJ6682853.1"/>
    <property type="molecule type" value="Genomic_DNA"/>
</dbReference>
<proteinExistence type="predicted"/>
<gene>
    <name evidence="1" type="ORF">OIU74_020993</name>
</gene>
<reference evidence="1" key="1">
    <citation type="submission" date="2022-11" db="EMBL/GenBank/DDBJ databases">
        <authorList>
            <person name="Hyden B.L."/>
            <person name="Feng K."/>
            <person name="Yates T."/>
            <person name="Jawdy S."/>
            <person name="Smart L.B."/>
            <person name="Muchero W."/>
        </authorList>
    </citation>
    <scope>NUCLEOTIDE SEQUENCE</scope>
    <source>
        <tissue evidence="1">Shoot tip</tissue>
    </source>
</reference>
<protein>
    <submittedName>
        <fullName evidence="1">Uncharacterized protein</fullName>
    </submittedName>
</protein>
<sequence>MLRERRWETSVSLREQPKASAPAMILRGRGGGLWWRWKRRWVRPFVAVGETRQRTWSRYGLD</sequence>
<evidence type="ECO:0000313" key="1">
    <source>
        <dbReference type="EMBL" id="KAJ6682853.1"/>
    </source>
</evidence>
<dbReference type="AlphaFoldDB" id="A0A9Q0P744"/>
<feature type="non-terminal residue" evidence="1">
    <location>
        <position position="62"/>
    </location>
</feature>
<organism evidence="1 2">
    <name type="scientific">Salix koriyanagi</name>
    <dbReference type="NCBI Taxonomy" id="2511006"/>
    <lineage>
        <taxon>Eukaryota</taxon>
        <taxon>Viridiplantae</taxon>
        <taxon>Streptophyta</taxon>
        <taxon>Embryophyta</taxon>
        <taxon>Tracheophyta</taxon>
        <taxon>Spermatophyta</taxon>
        <taxon>Magnoliopsida</taxon>
        <taxon>eudicotyledons</taxon>
        <taxon>Gunneridae</taxon>
        <taxon>Pentapetalae</taxon>
        <taxon>rosids</taxon>
        <taxon>fabids</taxon>
        <taxon>Malpighiales</taxon>
        <taxon>Salicaceae</taxon>
        <taxon>Saliceae</taxon>
        <taxon>Salix</taxon>
    </lineage>
</organism>